<feature type="compositionally biased region" description="Polar residues" evidence="1">
    <location>
        <begin position="50"/>
        <end position="61"/>
    </location>
</feature>
<feature type="compositionally biased region" description="Basic residues" evidence="1">
    <location>
        <begin position="145"/>
        <end position="160"/>
    </location>
</feature>
<evidence type="ECO:0000256" key="1">
    <source>
        <dbReference type="SAM" id="MobiDB-lite"/>
    </source>
</evidence>
<name>A0A450RZG1_9GAMM</name>
<sequence>MGRFRRLSRCTVCNSSATIDAQARMFGSDPKPKKKESVHGTHSVAEPQPNYKSLQSGTGTAKSGKPKWTLSQRIPAQRYFSSLRNSAYSAPLRLKKKRLQPQRRRVRRVSQRRNFLIRFLSSRNRKPGKLSAAEAATKPCYRPQRQGRHATPHKFSRNRNRPPTIPKHSRDSVKCRGGIAYSSFSTPTALTEIPKPPLPCPPAK</sequence>
<feature type="region of interest" description="Disordered" evidence="1">
    <location>
        <begin position="127"/>
        <end position="177"/>
    </location>
</feature>
<dbReference type="EMBL" id="CAADEY010000009">
    <property type="protein sequence ID" value="VFJ44704.1"/>
    <property type="molecule type" value="Genomic_DNA"/>
</dbReference>
<evidence type="ECO:0000313" key="2">
    <source>
        <dbReference type="EMBL" id="VFJ44704.1"/>
    </source>
</evidence>
<gene>
    <name evidence="3" type="ORF">BECKDK2373B_GA0170837_100833</name>
    <name evidence="2" type="ORF">BECKDK2373C_GA0170839_100923</name>
</gene>
<accession>A0A450RZG1</accession>
<reference evidence="2" key="1">
    <citation type="submission" date="2019-02" db="EMBL/GenBank/DDBJ databases">
        <authorList>
            <person name="Gruber-Vodicka R. H."/>
            <person name="Seah K. B. B."/>
        </authorList>
    </citation>
    <scope>NUCLEOTIDE SEQUENCE</scope>
    <source>
        <strain evidence="2">BECK_DK161</strain>
        <strain evidence="3">BECK_DK47</strain>
    </source>
</reference>
<evidence type="ECO:0000313" key="3">
    <source>
        <dbReference type="EMBL" id="VFJ44878.1"/>
    </source>
</evidence>
<organism evidence="2">
    <name type="scientific">Candidatus Kentrum sp. DK</name>
    <dbReference type="NCBI Taxonomy" id="2126562"/>
    <lineage>
        <taxon>Bacteria</taxon>
        <taxon>Pseudomonadati</taxon>
        <taxon>Pseudomonadota</taxon>
        <taxon>Gammaproteobacteria</taxon>
        <taxon>Candidatus Kentrum</taxon>
    </lineage>
</organism>
<proteinExistence type="predicted"/>
<protein>
    <submittedName>
        <fullName evidence="2">Uncharacterized protein</fullName>
    </submittedName>
</protein>
<feature type="region of interest" description="Disordered" evidence="1">
    <location>
        <begin position="26"/>
        <end position="68"/>
    </location>
</feature>
<dbReference type="EMBL" id="CAADEX010000008">
    <property type="protein sequence ID" value="VFJ44878.1"/>
    <property type="molecule type" value="Genomic_DNA"/>
</dbReference>
<dbReference type="AlphaFoldDB" id="A0A450RZG1"/>